<evidence type="ECO:0000256" key="11">
    <source>
        <dbReference type="ARBA" id="ARBA00034000"/>
    </source>
</evidence>
<dbReference type="Gene3D" id="2.60.410.10">
    <property type="entry name" value="D-Ala-D-Ala carboxypeptidase, C-terminal domain"/>
    <property type="match status" value="1"/>
</dbReference>
<comment type="catalytic activity">
    <reaction evidence="11">
        <text>Preferential cleavage: (Ac)2-L-Lys-D-Ala-|-D-Ala. Also transpeptidation of peptidyl-alanyl moieties that are N-acyl substituents of D-alanine.</text>
        <dbReference type="EC" id="3.4.16.4"/>
    </reaction>
</comment>
<feature type="active site" evidence="12">
    <location>
        <position position="114"/>
    </location>
</feature>
<evidence type="ECO:0000256" key="6">
    <source>
        <dbReference type="ARBA" id="ARBA00022729"/>
    </source>
</evidence>
<keyword evidence="6 16" id="KW-0732">Signal</keyword>
<dbReference type="SMART" id="SM00936">
    <property type="entry name" value="PBP5_C"/>
    <property type="match status" value="1"/>
</dbReference>
<evidence type="ECO:0000256" key="14">
    <source>
        <dbReference type="RuleBase" id="RU004016"/>
    </source>
</evidence>
<accession>A0A366IC77</accession>
<dbReference type="InterPro" id="IPR012338">
    <property type="entry name" value="Beta-lactam/transpept-like"/>
</dbReference>
<keyword evidence="7" id="KW-0378">Hydrolase</keyword>
<comment type="pathway">
    <text evidence="1">Cell wall biogenesis; peptidoglycan biosynthesis.</text>
</comment>
<evidence type="ECO:0000256" key="8">
    <source>
        <dbReference type="ARBA" id="ARBA00022960"/>
    </source>
</evidence>
<keyword evidence="10" id="KW-0961">Cell wall biogenesis/degradation</keyword>
<dbReference type="SUPFAM" id="SSF56601">
    <property type="entry name" value="beta-lactamase/transpeptidase-like"/>
    <property type="match status" value="1"/>
</dbReference>
<dbReference type="Gene3D" id="3.40.710.10">
    <property type="entry name" value="DD-peptidase/beta-lactamase superfamily"/>
    <property type="match status" value="1"/>
</dbReference>
<feature type="active site" description="Acyl-ester intermediate" evidence="12">
    <location>
        <position position="57"/>
    </location>
</feature>
<organism evidence="18 19">
    <name type="scientific">Alkalibaculum bacchi</name>
    <dbReference type="NCBI Taxonomy" id="645887"/>
    <lineage>
        <taxon>Bacteria</taxon>
        <taxon>Bacillati</taxon>
        <taxon>Bacillota</taxon>
        <taxon>Clostridia</taxon>
        <taxon>Eubacteriales</taxon>
        <taxon>Eubacteriaceae</taxon>
        <taxon>Alkalibaculum</taxon>
    </lineage>
</organism>
<feature type="active site" description="Proton acceptor" evidence="12">
    <location>
        <position position="60"/>
    </location>
</feature>
<evidence type="ECO:0000256" key="2">
    <source>
        <dbReference type="ARBA" id="ARBA00007164"/>
    </source>
</evidence>
<keyword evidence="9" id="KW-0573">Peptidoglycan synthesis</keyword>
<dbReference type="PANTHER" id="PTHR21581:SF33">
    <property type="entry name" value="D-ALANYL-D-ALANINE CARBOXYPEPTIDASE DACB"/>
    <property type="match status" value="1"/>
</dbReference>
<evidence type="ECO:0000256" key="16">
    <source>
        <dbReference type="SAM" id="SignalP"/>
    </source>
</evidence>
<dbReference type="AlphaFoldDB" id="A0A366IC77"/>
<evidence type="ECO:0000259" key="17">
    <source>
        <dbReference type="SMART" id="SM00936"/>
    </source>
</evidence>
<dbReference type="InterPro" id="IPR012907">
    <property type="entry name" value="Peptidase_S11_C"/>
</dbReference>
<keyword evidence="15" id="KW-0812">Transmembrane</keyword>
<name>A0A366IC77_9FIRM</name>
<keyword evidence="15" id="KW-0472">Membrane</keyword>
<dbReference type="EC" id="3.4.16.4" evidence="3"/>
<keyword evidence="19" id="KW-1185">Reference proteome</keyword>
<dbReference type="PANTHER" id="PTHR21581">
    <property type="entry name" value="D-ALANYL-D-ALANINE CARBOXYPEPTIDASE"/>
    <property type="match status" value="1"/>
</dbReference>
<evidence type="ECO:0000256" key="3">
    <source>
        <dbReference type="ARBA" id="ARBA00012448"/>
    </source>
</evidence>
<gene>
    <name evidence="18" type="ORF">DES36_103137</name>
</gene>
<evidence type="ECO:0000256" key="1">
    <source>
        <dbReference type="ARBA" id="ARBA00004752"/>
    </source>
</evidence>
<evidence type="ECO:0000256" key="12">
    <source>
        <dbReference type="PIRSR" id="PIRSR618044-1"/>
    </source>
</evidence>
<feature type="binding site" evidence="13">
    <location>
        <position position="246"/>
    </location>
    <ligand>
        <name>substrate</name>
    </ligand>
</feature>
<evidence type="ECO:0000256" key="5">
    <source>
        <dbReference type="ARBA" id="ARBA00022670"/>
    </source>
</evidence>
<dbReference type="OrthoDB" id="9791132at2"/>
<evidence type="ECO:0000313" key="19">
    <source>
        <dbReference type="Proteomes" id="UP000253490"/>
    </source>
</evidence>
<evidence type="ECO:0000313" key="18">
    <source>
        <dbReference type="EMBL" id="RBP68375.1"/>
    </source>
</evidence>
<dbReference type="InterPro" id="IPR037167">
    <property type="entry name" value="Peptidase_S11_C_sf"/>
</dbReference>
<sequence length="427" mass="48260">MKKSAILLFLIAMIISGNTVLAVEPSFPEERGILLFEETSGRILYAQNQEERFYPASTTKIMTAIVALENMNLEDQITVGSEIKRISSDSSKADLVEGEILSVKELLYGLMLPSGNDAAYTLARGVGNVVGKMQGEDEAIEYFIEMMNQKAKEIGAVHTNFENPHGLHSDNHYTTLEDMLLMTKELLKYDIAREIVKTTNYSLANPLVTHKWYNTNYLLHPILDQVSKGLKTGQNPYYTEDVKGIKTGNTRQAGKCLVFSSSRDNQELIGILYKSTDEEIWGEAVELLDYAEDQYEYTKLLEAGGKIGELLLDNAKSIDQVPVIVKKELVLLLGKEESEHMKSQIIYDKNLLEETSENTYILRDDISLEQIIGQIIYSFDGKEIGRADIYSQSDLKVKSILDYLLYIEIIIAMAMVYLIIHHLKKTR</sequence>
<dbReference type="InterPro" id="IPR018044">
    <property type="entry name" value="Peptidase_S11"/>
</dbReference>
<feature type="chain" id="PRO_5017084248" description="serine-type D-Ala-D-Ala carboxypeptidase" evidence="16">
    <location>
        <begin position="23"/>
        <end position="427"/>
    </location>
</feature>
<evidence type="ECO:0000256" key="10">
    <source>
        <dbReference type="ARBA" id="ARBA00023316"/>
    </source>
</evidence>
<feature type="domain" description="Peptidase S11 D-Ala-D-Ala carboxypeptidase A C-terminal" evidence="17">
    <location>
        <begin position="295"/>
        <end position="397"/>
    </location>
</feature>
<dbReference type="Pfam" id="PF00768">
    <property type="entry name" value="Peptidase_S11"/>
    <property type="match status" value="1"/>
</dbReference>
<keyword evidence="8" id="KW-0133">Cell shape</keyword>
<protein>
    <recommendedName>
        <fullName evidence="3">serine-type D-Ala-D-Ala carboxypeptidase</fullName>
        <ecNumber evidence="3">3.4.16.4</ecNumber>
    </recommendedName>
</protein>
<reference evidence="18 19" key="1">
    <citation type="submission" date="2018-06" db="EMBL/GenBank/DDBJ databases">
        <title>Genomic Encyclopedia of Type Strains, Phase IV (KMG-IV): sequencing the most valuable type-strain genomes for metagenomic binning, comparative biology and taxonomic classification.</title>
        <authorList>
            <person name="Goeker M."/>
        </authorList>
    </citation>
    <scope>NUCLEOTIDE SEQUENCE [LARGE SCALE GENOMIC DNA]</scope>
    <source>
        <strain evidence="18 19">DSM 22112</strain>
    </source>
</reference>
<feature type="transmembrane region" description="Helical" evidence="15">
    <location>
        <begin position="403"/>
        <end position="420"/>
    </location>
</feature>
<dbReference type="GO" id="GO:0009002">
    <property type="term" value="F:serine-type D-Ala-D-Ala carboxypeptidase activity"/>
    <property type="evidence" value="ECO:0007669"/>
    <property type="project" value="UniProtKB-EC"/>
</dbReference>
<evidence type="ECO:0000256" key="9">
    <source>
        <dbReference type="ARBA" id="ARBA00022984"/>
    </source>
</evidence>
<keyword evidence="15" id="KW-1133">Transmembrane helix</keyword>
<evidence type="ECO:0000256" key="4">
    <source>
        <dbReference type="ARBA" id="ARBA00022645"/>
    </source>
</evidence>
<evidence type="ECO:0000256" key="7">
    <source>
        <dbReference type="ARBA" id="ARBA00022801"/>
    </source>
</evidence>
<dbReference type="PRINTS" id="PR00725">
    <property type="entry name" value="DADACBPTASE1"/>
</dbReference>
<dbReference type="UniPathway" id="UPA00219"/>
<keyword evidence="5" id="KW-0645">Protease</keyword>
<evidence type="ECO:0000256" key="15">
    <source>
        <dbReference type="SAM" id="Phobius"/>
    </source>
</evidence>
<proteinExistence type="inferred from homology"/>
<evidence type="ECO:0000256" key="13">
    <source>
        <dbReference type="PIRSR" id="PIRSR618044-2"/>
    </source>
</evidence>
<keyword evidence="4 18" id="KW-0121">Carboxypeptidase</keyword>
<dbReference type="GO" id="GO:0008360">
    <property type="term" value="P:regulation of cell shape"/>
    <property type="evidence" value="ECO:0007669"/>
    <property type="project" value="UniProtKB-KW"/>
</dbReference>
<dbReference type="RefSeq" id="WP_113919804.1">
    <property type="nucleotide sequence ID" value="NZ_QNRX01000003.1"/>
</dbReference>
<dbReference type="GO" id="GO:0009252">
    <property type="term" value="P:peptidoglycan biosynthetic process"/>
    <property type="evidence" value="ECO:0007669"/>
    <property type="project" value="UniProtKB-UniPathway"/>
</dbReference>
<comment type="caution">
    <text evidence="18">The sequence shown here is derived from an EMBL/GenBank/DDBJ whole genome shotgun (WGS) entry which is preliminary data.</text>
</comment>
<dbReference type="Pfam" id="PF07943">
    <property type="entry name" value="PBP5_C"/>
    <property type="match status" value="1"/>
</dbReference>
<dbReference type="EMBL" id="QNRX01000003">
    <property type="protein sequence ID" value="RBP68375.1"/>
    <property type="molecule type" value="Genomic_DNA"/>
</dbReference>
<dbReference type="GO" id="GO:0071555">
    <property type="term" value="P:cell wall organization"/>
    <property type="evidence" value="ECO:0007669"/>
    <property type="project" value="UniProtKB-KW"/>
</dbReference>
<comment type="similarity">
    <text evidence="2 14">Belongs to the peptidase S11 family.</text>
</comment>
<feature type="signal peptide" evidence="16">
    <location>
        <begin position="1"/>
        <end position="22"/>
    </location>
</feature>
<dbReference type="GO" id="GO:0006508">
    <property type="term" value="P:proteolysis"/>
    <property type="evidence" value="ECO:0007669"/>
    <property type="project" value="UniProtKB-KW"/>
</dbReference>
<dbReference type="Proteomes" id="UP000253490">
    <property type="component" value="Unassembled WGS sequence"/>
</dbReference>
<dbReference type="InterPro" id="IPR001967">
    <property type="entry name" value="Peptidase_S11_N"/>
</dbReference>